<dbReference type="AlphaFoldDB" id="L0RYR2"/>
<name>L0RYR2_MYCC1</name>
<evidence type="ECO:0000313" key="1">
    <source>
        <dbReference type="EMBL" id="CCP24610.1"/>
    </source>
</evidence>
<gene>
    <name evidence="1" type="primary">MCYN0878</name>
    <name evidence="1" type="ordered locus">MCYN_0878</name>
</gene>
<dbReference type="HOGENOM" id="CLU_2317213_0_0_14"/>
<dbReference type="KEGG" id="mcy:MCYN_0878"/>
<accession>L0RYR2</accession>
<reference evidence="2" key="1">
    <citation type="journal article" date="2013" name="Genome Announc.">
        <title>Complete genome sequence of Mycoplasma cynos strain C142.</title>
        <authorList>
            <person name="Walker C.A."/>
            <person name="Mannering S.A."/>
            <person name="Shields S."/>
            <person name="Blake D.P."/>
            <person name="Brownlie J."/>
        </authorList>
    </citation>
    <scope>NUCLEOTIDE SEQUENCE [LARGE SCALE GENOMIC DNA]</scope>
    <source>
        <strain evidence="2">C142</strain>
    </source>
</reference>
<keyword evidence="2" id="KW-1185">Reference proteome</keyword>
<dbReference type="Proteomes" id="UP000010466">
    <property type="component" value="Chromosome"/>
</dbReference>
<protein>
    <submittedName>
        <fullName evidence="1">Uncharacterized protein</fullName>
    </submittedName>
</protein>
<sequence length="99" mass="11147">MILANITEIANEVNFQKLLNINDAPNFVFILNLLNVFWYLLWSSFTLTSTIPDIKSIALYLNDLKAIKMIKIVIVNKGINKLIINVIGLNDNVSIGTVQ</sequence>
<proteinExistence type="predicted"/>
<organism evidence="1 2">
    <name type="scientific">Mycoplasmopsis cynos (strain C142)</name>
    <name type="common">Mycoplasma cynos</name>
    <dbReference type="NCBI Taxonomy" id="1246955"/>
    <lineage>
        <taxon>Bacteria</taxon>
        <taxon>Bacillati</taxon>
        <taxon>Mycoplasmatota</taxon>
        <taxon>Mycoplasmoidales</taxon>
        <taxon>Metamycoplasmataceae</taxon>
        <taxon>Mycoplasmopsis</taxon>
    </lineage>
</organism>
<dbReference type="EMBL" id="HF559394">
    <property type="protein sequence ID" value="CCP24610.1"/>
    <property type="molecule type" value="Genomic_DNA"/>
</dbReference>
<evidence type="ECO:0000313" key="2">
    <source>
        <dbReference type="Proteomes" id="UP000010466"/>
    </source>
</evidence>